<keyword evidence="4" id="KW-0378">Hydrolase</keyword>
<dbReference type="PROSITE" id="PS00491">
    <property type="entry name" value="PROLINE_PEPTIDASE"/>
    <property type="match status" value="1"/>
</dbReference>
<feature type="domain" description="Peptidase M24" evidence="6">
    <location>
        <begin position="138"/>
        <end position="340"/>
    </location>
</feature>
<dbReference type="InterPro" id="IPR000994">
    <property type="entry name" value="Pept_M24"/>
</dbReference>
<evidence type="ECO:0000256" key="4">
    <source>
        <dbReference type="ARBA" id="ARBA00022801"/>
    </source>
</evidence>
<dbReference type="CDD" id="cd01092">
    <property type="entry name" value="APP-like"/>
    <property type="match status" value="1"/>
</dbReference>
<evidence type="ECO:0000259" key="6">
    <source>
        <dbReference type="Pfam" id="PF00557"/>
    </source>
</evidence>
<dbReference type="eggNOG" id="COG0006">
    <property type="taxonomic scope" value="Bacteria"/>
</dbReference>
<dbReference type="Gene3D" id="3.40.350.10">
    <property type="entry name" value="Creatinase/prolidase N-terminal domain"/>
    <property type="match status" value="1"/>
</dbReference>
<evidence type="ECO:0000313" key="8">
    <source>
        <dbReference type="EMBL" id="EFM09895.1"/>
    </source>
</evidence>
<dbReference type="MEROPS" id="M24.008"/>
<dbReference type="InterPro" id="IPR029149">
    <property type="entry name" value="Creatin/AminoP/Spt16_N"/>
</dbReference>
<dbReference type="Pfam" id="PF00557">
    <property type="entry name" value="Peptidase_M24"/>
    <property type="match status" value="1"/>
</dbReference>
<evidence type="ECO:0000259" key="7">
    <source>
        <dbReference type="Pfam" id="PF01321"/>
    </source>
</evidence>
<dbReference type="STRING" id="717606.PaecuDRAFT_3398"/>
<dbReference type="EMBL" id="AEDD01000009">
    <property type="protein sequence ID" value="EFM09895.1"/>
    <property type="molecule type" value="Genomic_DNA"/>
</dbReference>
<dbReference type="GO" id="GO:0046872">
    <property type="term" value="F:metal ion binding"/>
    <property type="evidence" value="ECO:0007669"/>
    <property type="project" value="UniProtKB-KW"/>
</dbReference>
<name>E0ICK9_9BACL</name>
<gene>
    <name evidence="8" type="ORF">PaecuDRAFT_3398</name>
</gene>
<dbReference type="SUPFAM" id="SSF55920">
    <property type="entry name" value="Creatinase/aminopeptidase"/>
    <property type="match status" value="1"/>
</dbReference>
<evidence type="ECO:0000256" key="1">
    <source>
        <dbReference type="ARBA" id="ARBA00001936"/>
    </source>
</evidence>
<dbReference type="GO" id="GO:0016787">
    <property type="term" value="F:hydrolase activity"/>
    <property type="evidence" value="ECO:0007669"/>
    <property type="project" value="UniProtKB-KW"/>
</dbReference>
<reference evidence="8 9" key="1">
    <citation type="submission" date="2010-07" db="EMBL/GenBank/DDBJ databases">
        <title>The draft genome of Paenibacillus curdlanolyticus YK9.</title>
        <authorList>
            <consortium name="US DOE Joint Genome Institute (JGI-PGF)"/>
            <person name="Lucas S."/>
            <person name="Copeland A."/>
            <person name="Lapidus A."/>
            <person name="Cheng J.-F."/>
            <person name="Bruce D."/>
            <person name="Goodwin L."/>
            <person name="Pitluck S."/>
            <person name="Land M.L."/>
            <person name="Hauser L."/>
            <person name="Chang Y.-J."/>
            <person name="Jeffries C."/>
            <person name="Anderson I.J."/>
            <person name="Johnson E."/>
            <person name="Loganathan U."/>
            <person name="Mulhopadhyay B."/>
            <person name="Kyrpides N."/>
            <person name="Woyke T.J."/>
        </authorList>
    </citation>
    <scope>NUCLEOTIDE SEQUENCE [LARGE SCALE GENOMIC DNA]</scope>
    <source>
        <strain evidence="8 9">YK9</strain>
    </source>
</reference>
<keyword evidence="3 5" id="KW-0479">Metal-binding</keyword>
<dbReference type="SUPFAM" id="SSF53092">
    <property type="entry name" value="Creatinase/prolidase N-terminal domain"/>
    <property type="match status" value="1"/>
</dbReference>
<dbReference type="InterPro" id="IPR000587">
    <property type="entry name" value="Creatinase_N"/>
</dbReference>
<feature type="domain" description="Creatinase N-terminal" evidence="7">
    <location>
        <begin position="5"/>
        <end position="130"/>
    </location>
</feature>
<dbReference type="InterPro" id="IPR036005">
    <property type="entry name" value="Creatinase/aminopeptidase-like"/>
</dbReference>
<evidence type="ECO:0000256" key="2">
    <source>
        <dbReference type="ARBA" id="ARBA00008766"/>
    </source>
</evidence>
<comment type="cofactor">
    <cofactor evidence="1">
        <name>Mn(2+)</name>
        <dbReference type="ChEBI" id="CHEBI:29035"/>
    </cofactor>
</comment>
<dbReference type="OrthoDB" id="9806388at2"/>
<evidence type="ECO:0000256" key="3">
    <source>
        <dbReference type="ARBA" id="ARBA00022723"/>
    </source>
</evidence>
<organism evidence="8 9">
    <name type="scientific">Paenibacillus curdlanolyticus YK9</name>
    <dbReference type="NCBI Taxonomy" id="717606"/>
    <lineage>
        <taxon>Bacteria</taxon>
        <taxon>Bacillati</taxon>
        <taxon>Bacillota</taxon>
        <taxon>Bacilli</taxon>
        <taxon>Bacillales</taxon>
        <taxon>Paenibacillaceae</taxon>
        <taxon>Paenibacillus</taxon>
    </lineage>
</organism>
<dbReference type="PANTHER" id="PTHR46112:SF3">
    <property type="entry name" value="AMINOPEPTIDASE YPDF"/>
    <property type="match status" value="1"/>
</dbReference>
<keyword evidence="9" id="KW-1185">Reference proteome</keyword>
<dbReference type="InterPro" id="IPR001131">
    <property type="entry name" value="Peptidase_M24B_aminopep-P_CS"/>
</dbReference>
<sequence length="358" mass="39142">MANTRVDRLREKLAESGLEAMLVTYSHNRKYLSGFSGSSGMLLVTSSDICLLTDFRYMTQAAEQTQGITIIEHAAKPVETVRDLLAAKQLSVVAFEQEHVTYAEFAEWTKQLGTIALRPVSGLVEAIRMIKDEHEIAIMQEAAQLADRTYAFALGIIRPGITELEVGLEMETFMRKGGASGPSFETIVASGERSALPHGVASERIIGTDEFVKLDFGAYYKGYCSDITRTVVVGRASDRHREIYNIVLEAQLHALANIRPGMSGREADALARDIIAKYGYGDNFGHSLGHGLGLEIHEAPRLSKLSDTILTPGMTVTVEPGIYLPGFGGVRIEDDIVMTESGIKILTSSSKELTELRV</sequence>
<evidence type="ECO:0000256" key="5">
    <source>
        <dbReference type="RuleBase" id="RU000590"/>
    </source>
</evidence>
<dbReference type="PANTHER" id="PTHR46112">
    <property type="entry name" value="AMINOPEPTIDASE"/>
    <property type="match status" value="1"/>
</dbReference>
<proteinExistence type="inferred from homology"/>
<accession>E0ICK9</accession>
<comment type="similarity">
    <text evidence="2 5">Belongs to the peptidase M24B family.</text>
</comment>
<dbReference type="InterPro" id="IPR050659">
    <property type="entry name" value="Peptidase_M24B"/>
</dbReference>
<dbReference type="AlphaFoldDB" id="E0ICK9"/>
<dbReference type="Proteomes" id="UP000005387">
    <property type="component" value="Unassembled WGS sequence"/>
</dbReference>
<dbReference type="Gene3D" id="3.90.230.10">
    <property type="entry name" value="Creatinase/methionine aminopeptidase superfamily"/>
    <property type="match status" value="1"/>
</dbReference>
<dbReference type="Pfam" id="PF01321">
    <property type="entry name" value="Creatinase_N"/>
    <property type="match status" value="1"/>
</dbReference>
<dbReference type="RefSeq" id="WP_006039386.1">
    <property type="nucleotide sequence ID" value="NZ_AEDD01000009.1"/>
</dbReference>
<protein>
    <submittedName>
        <fullName evidence="8">Peptidase M24</fullName>
    </submittedName>
</protein>
<evidence type="ECO:0000313" key="9">
    <source>
        <dbReference type="Proteomes" id="UP000005387"/>
    </source>
</evidence>
<dbReference type="FunFam" id="3.90.230.10:FF:000014">
    <property type="entry name" value="Aminopeptidase P family protein"/>
    <property type="match status" value="1"/>
</dbReference>